<proteinExistence type="predicted"/>
<gene>
    <name evidence="1" type="ORF">EJB19_08010</name>
</gene>
<dbReference type="EMBL" id="RWGX01000004">
    <property type="protein sequence ID" value="RVU88137.1"/>
    <property type="molecule type" value="Genomic_DNA"/>
</dbReference>
<dbReference type="AlphaFoldDB" id="A0AA94JNA1"/>
<accession>A0AA94JNA1</accession>
<dbReference type="RefSeq" id="WP_127822054.1">
    <property type="nucleotide sequence ID" value="NZ_RWGX02000016.1"/>
</dbReference>
<protein>
    <submittedName>
        <fullName evidence="1">Uncharacterized protein</fullName>
    </submittedName>
</protein>
<organism evidence="1">
    <name type="scientific">Flavobacterium columnare</name>
    <dbReference type="NCBI Taxonomy" id="996"/>
    <lineage>
        <taxon>Bacteria</taxon>
        <taxon>Pseudomonadati</taxon>
        <taxon>Bacteroidota</taxon>
        <taxon>Flavobacteriia</taxon>
        <taxon>Flavobacteriales</taxon>
        <taxon>Flavobacteriaceae</taxon>
        <taxon>Flavobacterium</taxon>
    </lineage>
</organism>
<name>A0AA94JNA1_9FLAO</name>
<comment type="caution">
    <text evidence="1">The sequence shown here is derived from an EMBL/GenBank/DDBJ whole genome shotgun (WGS) entry which is preliminary data.</text>
</comment>
<evidence type="ECO:0000313" key="1">
    <source>
        <dbReference type="EMBL" id="RVU88137.1"/>
    </source>
</evidence>
<reference evidence="1" key="1">
    <citation type="submission" date="2018-12" db="EMBL/GenBank/DDBJ databases">
        <title>Draft genome sequence of Flaovobacterium columnare BGFS27 isolated from channel catfish in Alabama.</title>
        <authorList>
            <person name="Cai W."/>
            <person name="Arias C."/>
        </authorList>
    </citation>
    <scope>NUCLEOTIDE SEQUENCE [LARGE SCALE GENOMIC DNA]</scope>
    <source>
        <strain evidence="1">BGFS27</strain>
    </source>
</reference>
<sequence length="82" mass="9322">MTRIRNVGGKIIETTKGNDIWYAKEDIVLNSLKSISFKGDEKGVSYGKPEDPPEFKIESQEQIVFIESDLYFKNTGILKPLI</sequence>